<evidence type="ECO:0000259" key="2">
    <source>
        <dbReference type="PROSITE" id="PS51253"/>
    </source>
</evidence>
<protein>
    <submittedName>
        <fullName evidence="3">TIGD1 protein</fullName>
    </submittedName>
</protein>
<accession>A0A6G1BH43</accession>
<proteinExistence type="predicted"/>
<evidence type="ECO:0000313" key="4">
    <source>
        <dbReference type="Proteomes" id="UP000475037"/>
    </source>
</evidence>
<organism evidence="3 4">
    <name type="scientific">Crocuta crocuta</name>
    <name type="common">Spotted hyena</name>
    <dbReference type="NCBI Taxonomy" id="9678"/>
    <lineage>
        <taxon>Eukaryota</taxon>
        <taxon>Metazoa</taxon>
        <taxon>Chordata</taxon>
        <taxon>Craniata</taxon>
        <taxon>Vertebrata</taxon>
        <taxon>Euteleostomi</taxon>
        <taxon>Mammalia</taxon>
        <taxon>Eutheria</taxon>
        <taxon>Laurasiatheria</taxon>
        <taxon>Carnivora</taxon>
        <taxon>Feliformia</taxon>
        <taxon>Hyaenidae</taxon>
        <taxon>Crocuta</taxon>
    </lineage>
</organism>
<dbReference type="SUPFAM" id="SSF46689">
    <property type="entry name" value="Homeodomain-like"/>
    <property type="match status" value="1"/>
</dbReference>
<feature type="non-terminal residue" evidence="3">
    <location>
        <position position="107"/>
    </location>
</feature>
<comment type="caution">
    <text evidence="3">The sequence shown here is derived from an EMBL/GenBank/DDBJ whole genome shotgun (WGS) entry which is preliminary data.</text>
</comment>
<dbReference type="GO" id="GO:0003677">
    <property type="term" value="F:DNA binding"/>
    <property type="evidence" value="ECO:0007669"/>
    <property type="project" value="UniProtKB-KW"/>
</dbReference>
<gene>
    <name evidence="3" type="primary">Tigd1_1</name>
    <name evidence="3" type="ORF">FOF47_R04810</name>
</gene>
<dbReference type="InterPro" id="IPR006600">
    <property type="entry name" value="HTH_CenpB_DNA-bd_dom"/>
</dbReference>
<dbReference type="PROSITE" id="PS51253">
    <property type="entry name" value="HTH_CENPB"/>
    <property type="match status" value="1"/>
</dbReference>
<keyword evidence="1" id="KW-0238">DNA-binding</keyword>
<reference evidence="3 4" key="1">
    <citation type="submission" date="2019-11" db="EMBL/GenBank/DDBJ databases">
        <authorList>
            <person name="Yang C."/>
            <person name="Li F."/>
        </authorList>
    </citation>
    <scope>NUCLEOTIDE SEQUENCE [LARGE SCALE GENOMIC DNA]</scope>
    <source>
        <strain evidence="3">KB4526</strain>
        <tissue evidence="3">Muscle</tissue>
    </source>
</reference>
<feature type="domain" description="HTH CENPB-type" evidence="2">
    <location>
        <begin position="10"/>
        <end position="89"/>
    </location>
</feature>
<dbReference type="AlphaFoldDB" id="A0A6G1BH43"/>
<name>A0A6G1BH43_CROCR</name>
<sequence>IKSATSVNTQMIRKQNSLIADKEKVLAVWMEDLTSHNIPLSQCLIQSKTLTPLNSVKAERGEEAAKEKFEGSSGWFLKFKERSHLHNKVQGEAASADVEAAAWYPQD</sequence>
<dbReference type="EMBL" id="VOAJ01000558">
    <property type="protein sequence ID" value="KAF0886763.1"/>
    <property type="molecule type" value="Genomic_DNA"/>
</dbReference>
<dbReference type="Pfam" id="PF03221">
    <property type="entry name" value="HTH_Tnp_Tc5"/>
    <property type="match status" value="1"/>
</dbReference>
<keyword evidence="4" id="KW-1185">Reference proteome</keyword>
<dbReference type="Proteomes" id="UP000475037">
    <property type="component" value="Unassembled WGS sequence"/>
</dbReference>
<dbReference type="SMART" id="SM00674">
    <property type="entry name" value="CENPB"/>
    <property type="match status" value="1"/>
</dbReference>
<evidence type="ECO:0000313" key="3">
    <source>
        <dbReference type="EMBL" id="KAF0886763.1"/>
    </source>
</evidence>
<dbReference type="Gene3D" id="1.10.10.60">
    <property type="entry name" value="Homeodomain-like"/>
    <property type="match status" value="1"/>
</dbReference>
<dbReference type="InterPro" id="IPR009057">
    <property type="entry name" value="Homeodomain-like_sf"/>
</dbReference>
<feature type="non-terminal residue" evidence="3">
    <location>
        <position position="1"/>
    </location>
</feature>
<evidence type="ECO:0000256" key="1">
    <source>
        <dbReference type="ARBA" id="ARBA00023125"/>
    </source>
</evidence>